<evidence type="ECO:0000256" key="1">
    <source>
        <dbReference type="SAM" id="Coils"/>
    </source>
</evidence>
<keyword evidence="1" id="KW-0175">Coiled coil</keyword>
<dbReference type="Proteomes" id="UP001210978">
    <property type="component" value="Chromosome"/>
</dbReference>
<feature type="coiled-coil region" evidence="1">
    <location>
        <begin position="109"/>
        <end position="136"/>
    </location>
</feature>
<dbReference type="EMBL" id="CP115859">
    <property type="protein sequence ID" value="WBV60286.1"/>
    <property type="molecule type" value="Genomic_DNA"/>
</dbReference>
<name>A0ABY7QKS7_9FLAO</name>
<reference evidence="2 3" key="1">
    <citation type="submission" date="2023-01" db="EMBL/GenBank/DDBJ databases">
        <title>Complete genome of Chryseobacterium camelliae VAN22-5A.</title>
        <authorList>
            <person name="Zong G."/>
            <person name="Cao G."/>
        </authorList>
    </citation>
    <scope>NUCLEOTIDE SEQUENCE [LARGE SCALE GENOMIC DNA]</scope>
    <source>
        <strain evidence="2 3">VAN22-5A</strain>
    </source>
</reference>
<dbReference type="RefSeq" id="WP_271148622.1">
    <property type="nucleotide sequence ID" value="NZ_CP115859.1"/>
</dbReference>
<proteinExistence type="predicted"/>
<keyword evidence="3" id="KW-1185">Reference proteome</keyword>
<organism evidence="2 3">
    <name type="scientific">Chryseobacterium camelliae</name>
    <dbReference type="NCBI Taxonomy" id="1265445"/>
    <lineage>
        <taxon>Bacteria</taxon>
        <taxon>Pseudomonadati</taxon>
        <taxon>Bacteroidota</taxon>
        <taxon>Flavobacteriia</taxon>
        <taxon>Flavobacteriales</taxon>
        <taxon>Weeksellaceae</taxon>
        <taxon>Chryseobacterium group</taxon>
        <taxon>Chryseobacterium</taxon>
    </lineage>
</organism>
<accession>A0ABY7QKS7</accession>
<sequence>MKEKQNTNIDDIKDRLNDFILVLKSNKLIKTNQDIVDLGIVAKSNLSKAINGDSKYLTKSLIKKITSHFSESKYSFEDIWYGKDSNYQETTLNKSDKSSIKNKPHDEQMEILFRKIESLEGQIKNGKDEVSEKVNDVIDLIELYLSPIAAKFGVEVDPEIKKKLLDHIN</sequence>
<evidence type="ECO:0000313" key="3">
    <source>
        <dbReference type="Proteomes" id="UP001210978"/>
    </source>
</evidence>
<evidence type="ECO:0000313" key="2">
    <source>
        <dbReference type="EMBL" id="WBV60286.1"/>
    </source>
</evidence>
<protein>
    <submittedName>
        <fullName evidence="2">Uncharacterized protein</fullName>
    </submittedName>
</protein>
<gene>
    <name evidence="2" type="ORF">PFY12_14755</name>
</gene>